<dbReference type="GO" id="GO:0044780">
    <property type="term" value="P:bacterial-type flagellum assembly"/>
    <property type="evidence" value="ECO:0007669"/>
    <property type="project" value="InterPro"/>
</dbReference>
<accession>A0A944GTL3</accession>
<protein>
    <recommendedName>
        <fullName evidence="4">FlgN protein</fullName>
    </recommendedName>
</protein>
<evidence type="ECO:0000313" key="3">
    <source>
        <dbReference type="Proteomes" id="UP000705379"/>
    </source>
</evidence>
<organism evidence="2 3">
    <name type="scientific">Roseibium polysiphoniae</name>
    <dbReference type="NCBI Taxonomy" id="2571221"/>
    <lineage>
        <taxon>Bacteria</taxon>
        <taxon>Pseudomonadati</taxon>
        <taxon>Pseudomonadota</taxon>
        <taxon>Alphaproteobacteria</taxon>
        <taxon>Hyphomicrobiales</taxon>
        <taxon>Stappiaceae</taxon>
        <taxon>Roseibium</taxon>
    </lineage>
</organism>
<proteinExistence type="predicted"/>
<name>A0A944GTL3_9HYPH</name>
<feature type="compositionally biased region" description="Polar residues" evidence="1">
    <location>
        <begin position="139"/>
        <end position="153"/>
    </location>
</feature>
<evidence type="ECO:0000256" key="1">
    <source>
        <dbReference type="SAM" id="MobiDB-lite"/>
    </source>
</evidence>
<dbReference type="AlphaFoldDB" id="A0A944GTL3"/>
<sequence length="163" mass="18534">MNMTTRSEKQPNVVLSPKDIAKVEAIVDHAICVADDLIAVTEEENRRLTSGRPTSIEDLLERKQKLAAELELFLKKFRAQSNIFLLASPAKFTELQHRNEKLTTALAHNNQNLVRALTANRRRVKTIMRAIQDKQQSTARYGVNGQYNQNTPHPVSIGRRYEA</sequence>
<evidence type="ECO:0008006" key="4">
    <source>
        <dbReference type="Google" id="ProtNLM"/>
    </source>
</evidence>
<gene>
    <name evidence="2" type="ORF">DYI23_10565</name>
</gene>
<reference evidence="2" key="1">
    <citation type="submission" date="2018-08" db="EMBL/GenBank/DDBJ databases">
        <authorList>
            <person name="Jin W."/>
            <person name="Wang H."/>
            <person name="Yang Y."/>
            <person name="Li M."/>
            <person name="Liu J."/>
        </authorList>
    </citation>
    <scope>NUCLEOTIDE SEQUENCE</scope>
    <source>
        <strain evidence="2">AESS21</strain>
    </source>
</reference>
<comment type="caution">
    <text evidence="2">The sequence shown here is derived from an EMBL/GenBank/DDBJ whole genome shotgun (WGS) entry which is preliminary data.</text>
</comment>
<dbReference type="Pfam" id="PF05130">
    <property type="entry name" value="FlgN"/>
    <property type="match status" value="1"/>
</dbReference>
<feature type="region of interest" description="Disordered" evidence="1">
    <location>
        <begin position="139"/>
        <end position="163"/>
    </location>
</feature>
<dbReference type="Proteomes" id="UP000705379">
    <property type="component" value="Unassembled WGS sequence"/>
</dbReference>
<dbReference type="InterPro" id="IPR007809">
    <property type="entry name" value="FlgN-like"/>
</dbReference>
<reference evidence="2" key="2">
    <citation type="journal article" date="2021" name="Microorganisms">
        <title>Bacterial Dimethylsulfoniopropionate Biosynthesis in the East China Sea.</title>
        <authorList>
            <person name="Liu J."/>
            <person name="Zhang Y."/>
            <person name="Liu J."/>
            <person name="Zhong H."/>
            <person name="Williams B.T."/>
            <person name="Zheng Y."/>
            <person name="Curson A.R.J."/>
            <person name="Sun C."/>
            <person name="Sun H."/>
            <person name="Song D."/>
            <person name="Wagner Mackenzie B."/>
            <person name="Bermejo Martinez A."/>
            <person name="Todd J.D."/>
            <person name="Zhang X.H."/>
        </authorList>
    </citation>
    <scope>NUCLEOTIDE SEQUENCE</scope>
    <source>
        <strain evidence="2">AESS21</strain>
    </source>
</reference>
<evidence type="ECO:0000313" key="2">
    <source>
        <dbReference type="EMBL" id="MBS8260661.1"/>
    </source>
</evidence>
<dbReference type="EMBL" id="QTKU01000002">
    <property type="protein sequence ID" value="MBS8260661.1"/>
    <property type="molecule type" value="Genomic_DNA"/>
</dbReference>